<dbReference type="Proteomes" id="UP000051681">
    <property type="component" value="Unassembled WGS sequence"/>
</dbReference>
<organism evidence="2 3">
    <name type="scientific">Thalassovita mediterranea</name>
    <dbReference type="NCBI Taxonomy" id="340021"/>
    <lineage>
        <taxon>Bacteria</taxon>
        <taxon>Pseudomonadati</taxon>
        <taxon>Pseudomonadota</taxon>
        <taxon>Alphaproteobacteria</taxon>
        <taxon>Rhodobacterales</taxon>
        <taxon>Roseobacteraceae</taxon>
        <taxon>Thalassovita</taxon>
    </lineage>
</organism>
<dbReference type="AlphaFoldDB" id="A0A0P1H530"/>
<gene>
    <name evidence="2" type="ORF">TM5383_03232</name>
</gene>
<reference evidence="2 3" key="1">
    <citation type="submission" date="2015-09" db="EMBL/GenBank/DDBJ databases">
        <authorList>
            <consortium name="Swine Surveillance"/>
        </authorList>
    </citation>
    <scope>NUCLEOTIDE SEQUENCE [LARGE SCALE GENOMIC DNA]</scope>
    <source>
        <strain evidence="2 3">CECT 8383</strain>
    </source>
</reference>
<proteinExistence type="predicted"/>
<dbReference type="PROSITE" id="PS50846">
    <property type="entry name" value="HMA_2"/>
    <property type="match status" value="1"/>
</dbReference>
<name>A0A0P1H530_9RHOB</name>
<dbReference type="GO" id="GO:0046872">
    <property type="term" value="F:metal ion binding"/>
    <property type="evidence" value="ECO:0007669"/>
    <property type="project" value="InterPro"/>
</dbReference>
<dbReference type="EMBL" id="CYSF01000019">
    <property type="protein sequence ID" value="CUH85989.1"/>
    <property type="molecule type" value="Genomic_DNA"/>
</dbReference>
<evidence type="ECO:0000313" key="3">
    <source>
        <dbReference type="Proteomes" id="UP000051681"/>
    </source>
</evidence>
<dbReference type="Pfam" id="PF00403">
    <property type="entry name" value="HMA"/>
    <property type="match status" value="1"/>
</dbReference>
<sequence>MKFHVPDMSCGHCTAAITREILALDPAAQVTPDLAARTVAVETRQTGSAVAKAIEAAGYSTNPV</sequence>
<keyword evidence="3" id="KW-1185">Reference proteome</keyword>
<dbReference type="InterPro" id="IPR006121">
    <property type="entry name" value="HMA_dom"/>
</dbReference>
<dbReference type="OrthoDB" id="9801832at2"/>
<dbReference type="CDD" id="cd00371">
    <property type="entry name" value="HMA"/>
    <property type="match status" value="1"/>
</dbReference>
<dbReference type="RefSeq" id="WP_058320047.1">
    <property type="nucleotide sequence ID" value="NZ_CYSF01000019.1"/>
</dbReference>
<accession>A0A0P1H530</accession>
<feature type="domain" description="HMA" evidence="1">
    <location>
        <begin position="1"/>
        <end position="62"/>
    </location>
</feature>
<dbReference type="Gene3D" id="3.30.70.100">
    <property type="match status" value="1"/>
</dbReference>
<evidence type="ECO:0000259" key="1">
    <source>
        <dbReference type="PROSITE" id="PS50846"/>
    </source>
</evidence>
<protein>
    <submittedName>
        <fullName evidence="2">Copper ion binding protein</fullName>
    </submittedName>
</protein>
<dbReference type="InterPro" id="IPR036163">
    <property type="entry name" value="HMA_dom_sf"/>
</dbReference>
<evidence type="ECO:0000313" key="2">
    <source>
        <dbReference type="EMBL" id="CUH85989.1"/>
    </source>
</evidence>
<dbReference type="SUPFAM" id="SSF55008">
    <property type="entry name" value="HMA, heavy metal-associated domain"/>
    <property type="match status" value="1"/>
</dbReference>
<dbReference type="STRING" id="340021.TM5383_03232"/>